<evidence type="ECO:0000313" key="6">
    <source>
        <dbReference type="Proteomes" id="UP000295636"/>
    </source>
</evidence>
<dbReference type="Proteomes" id="UP000295636">
    <property type="component" value="Unassembled WGS sequence"/>
</dbReference>
<feature type="compositionally biased region" description="Polar residues" evidence="1">
    <location>
        <begin position="2459"/>
        <end position="2472"/>
    </location>
</feature>
<dbReference type="PANTHER" id="PTHR43308:SF5">
    <property type="entry name" value="S-LAYER PROTEIN _ PEPTIDOGLYCAN ENDO-BETA-N-ACETYLGLUCOSAMINIDASE"/>
    <property type="match status" value="1"/>
</dbReference>
<dbReference type="PROSITE" id="PS50853">
    <property type="entry name" value="FN3"/>
    <property type="match status" value="1"/>
</dbReference>
<dbReference type="Gene3D" id="2.60.40.10">
    <property type="entry name" value="Immunoglobulins"/>
    <property type="match status" value="1"/>
</dbReference>
<dbReference type="Pfam" id="PF12733">
    <property type="entry name" value="Cadherin-like"/>
    <property type="match status" value="3"/>
</dbReference>
<dbReference type="PROSITE" id="PS51272">
    <property type="entry name" value="SLH"/>
    <property type="match status" value="3"/>
</dbReference>
<dbReference type="RefSeq" id="WP_133231434.1">
    <property type="nucleotide sequence ID" value="NZ_SMRT01000010.1"/>
</dbReference>
<keyword evidence="2" id="KW-0732">Signal</keyword>
<evidence type="ECO:0000256" key="2">
    <source>
        <dbReference type="SAM" id="SignalP"/>
    </source>
</evidence>
<comment type="caution">
    <text evidence="5">The sequence shown here is derived from an EMBL/GenBank/DDBJ whole genome shotgun (WGS) entry which is preliminary data.</text>
</comment>
<dbReference type="SUPFAM" id="SSF49265">
    <property type="entry name" value="Fibronectin type III"/>
    <property type="match status" value="1"/>
</dbReference>
<dbReference type="SUPFAM" id="SSF117281">
    <property type="entry name" value="Kelch motif"/>
    <property type="match status" value="1"/>
</dbReference>
<keyword evidence="6" id="KW-1185">Reference proteome</keyword>
<dbReference type="InterPro" id="IPR051465">
    <property type="entry name" value="Cell_Envelope_Struct_Comp"/>
</dbReference>
<evidence type="ECO:0000256" key="1">
    <source>
        <dbReference type="SAM" id="MobiDB-lite"/>
    </source>
</evidence>
<dbReference type="InterPro" id="IPR003961">
    <property type="entry name" value="FN3_dom"/>
</dbReference>
<dbReference type="InterPro" id="IPR025883">
    <property type="entry name" value="Cadherin-like_domain"/>
</dbReference>
<organism evidence="5 6">
    <name type="scientific">Paenibacillus piri</name>
    <dbReference type="NCBI Taxonomy" id="2547395"/>
    <lineage>
        <taxon>Bacteria</taxon>
        <taxon>Bacillati</taxon>
        <taxon>Bacillota</taxon>
        <taxon>Bacilli</taxon>
        <taxon>Bacillales</taxon>
        <taxon>Paenibacillaceae</taxon>
        <taxon>Paenibacillus</taxon>
    </lineage>
</organism>
<dbReference type="InterPro" id="IPR013783">
    <property type="entry name" value="Ig-like_fold"/>
</dbReference>
<dbReference type="Gene3D" id="2.120.10.80">
    <property type="entry name" value="Kelch-type beta propeller"/>
    <property type="match status" value="1"/>
</dbReference>
<dbReference type="SMART" id="SM00060">
    <property type="entry name" value="FN3"/>
    <property type="match status" value="2"/>
</dbReference>
<feature type="chain" id="PRO_5038644149" description="Fibronectin type-III domain-containing protein" evidence="2">
    <location>
        <begin position="28"/>
        <end position="2910"/>
    </location>
</feature>
<name>A0A4R5KKS3_9BACL</name>
<dbReference type="InterPro" id="IPR036116">
    <property type="entry name" value="FN3_sf"/>
</dbReference>
<feature type="signal peptide" evidence="2">
    <location>
        <begin position="1"/>
        <end position="27"/>
    </location>
</feature>
<accession>A0A4R5KKS3</accession>
<feature type="domain" description="SLH" evidence="4">
    <location>
        <begin position="2811"/>
        <end position="2874"/>
    </location>
</feature>
<dbReference type="Pfam" id="PF24681">
    <property type="entry name" value="Kelch_KLHDC2_KLHL20_DRC7"/>
    <property type="match status" value="1"/>
</dbReference>
<feature type="region of interest" description="Disordered" evidence="1">
    <location>
        <begin position="2448"/>
        <end position="2472"/>
    </location>
</feature>
<dbReference type="InterPro" id="IPR015915">
    <property type="entry name" value="Kelch-typ_b-propeller"/>
</dbReference>
<feature type="domain" description="SLH" evidence="4">
    <location>
        <begin position="2748"/>
        <end position="2809"/>
    </location>
</feature>
<dbReference type="OrthoDB" id="9807519at2"/>
<dbReference type="Pfam" id="PF00395">
    <property type="entry name" value="SLH"/>
    <property type="match status" value="3"/>
</dbReference>
<dbReference type="PANTHER" id="PTHR43308">
    <property type="entry name" value="OUTER MEMBRANE PROTEIN ALPHA-RELATED"/>
    <property type="match status" value="1"/>
</dbReference>
<feature type="domain" description="Fibronectin type-III" evidence="3">
    <location>
        <begin position="471"/>
        <end position="570"/>
    </location>
</feature>
<evidence type="ECO:0000313" key="5">
    <source>
        <dbReference type="EMBL" id="TDF95428.1"/>
    </source>
</evidence>
<evidence type="ECO:0008006" key="7">
    <source>
        <dbReference type="Google" id="ProtNLM"/>
    </source>
</evidence>
<dbReference type="EMBL" id="SMRT01000010">
    <property type="protein sequence ID" value="TDF95428.1"/>
    <property type="molecule type" value="Genomic_DNA"/>
</dbReference>
<dbReference type="CDD" id="cd00063">
    <property type="entry name" value="FN3"/>
    <property type="match status" value="1"/>
</dbReference>
<gene>
    <name evidence="5" type="ORF">E1757_20160</name>
</gene>
<proteinExistence type="predicted"/>
<protein>
    <recommendedName>
        <fullName evidence="7">Fibronectin type-III domain-containing protein</fullName>
    </recommendedName>
</protein>
<feature type="domain" description="SLH" evidence="4">
    <location>
        <begin position="2681"/>
        <end position="2746"/>
    </location>
</feature>
<evidence type="ECO:0000259" key="3">
    <source>
        <dbReference type="PROSITE" id="PS50853"/>
    </source>
</evidence>
<evidence type="ECO:0000259" key="4">
    <source>
        <dbReference type="PROSITE" id="PS51272"/>
    </source>
</evidence>
<dbReference type="InterPro" id="IPR001119">
    <property type="entry name" value="SLH_dom"/>
</dbReference>
<reference evidence="5 6" key="1">
    <citation type="submission" date="2019-03" db="EMBL/GenBank/DDBJ databases">
        <title>This is whole genome sequence of Paenibacillus sp MS74 strain.</title>
        <authorList>
            <person name="Trinh H.N."/>
        </authorList>
    </citation>
    <scope>NUCLEOTIDE SEQUENCE [LARGE SCALE GENOMIC DNA]</scope>
    <source>
        <strain evidence="5 6">MS74</strain>
    </source>
</reference>
<sequence length="2910" mass="311752">MRKRWKVGLTKLLIAALLLQCAPLLHGGPSAVQAKGTVTEQTYGSGAGTVQSNTYTVVTPMAQPIARQSIAPQTIASQSISSKITDYVWEKVETNFAIPARHAAAMTHDEKAGNVVMFGGQGNTALLNDTFIWDGREKTWQEMQHLSSKPSPRKGAVMAYDPASKKVLLFGGEGQSGVLGDTWLWDGMNEKWEQVSGPAPSARGGAMLAYDGEQLVLFGGYTGGGSSKTPLGDTWLWNGTAWTEAHPDESPDAAYGGQMAYDGHTAVLYGGDTGPITATYESTGTHETKSITHDDGSPLLWKWDRAAGTWSLVNGPESYGRWGQAMAYDGRRVVFFSGERDYVHMFNAVLVKGLKLPSTTYPLMANHLAYGWTGSAWETYPRTVSMETVYQSDTDASGKVYQVQTVPHKLPFPLSYASMAFDGKNFVIFGGDRSQISIMDKPFGSVVGNMPAGNVNETWIFGYTPPTAPGVKFDVEPVINYDPQHTNDTVSVIANVYDDGTRTVTSRGVEYRKTGDSPWTKVPDNSQGTGSFTVTITGLTWQQDYEYRGYAVNEIGTSYTEIKSFAMKDDPNMTPPDVKYDRVGASALHVKDKKRLVAVGTGVTNLLRKPLEGIHYFLQGQNGTQYPLTYNILNDRQLELTWKEELPPGKYDIHLEHAYYNPYVYAEGLLLTALDFYKPRNFARVEVPSTSASNEVNSLVLQGPFTEDPSEPNVFVLNDTSEPVAINDSVMFKGSRLVVDKEKDKATGKTTISGEGRLYMNGGGELGTNVSYTIQDGPFTISSDNFSIALNSSEATDYMNIGIPVKASSLVFAKDGLRLTGDLEVGLQLGNQKISSSVPIEELKFRNNRFDLTGTYTMNNKFKMGPFNASDTKFVVDSRIPYIGVQGTGSLPDTDLSFDLNMKTKQGRLDGVNFGMYRKTKLASTGLKVNYLFGSVDNLAEKTQVPQKFGVTGSVLDVIVPELKHPQANYKFNLIGTDSINMDISNYGFSASGIEYYYWLPVNNMNMQTVVNPTTAGIQGFSSPGFASKGEINLYDMVKGAIATYSFNKKGFNGAIKGTVYVPKGIPRIGGATVKNVAMSVNETGIYGSFKHNGIGANVKYTFNNNTILFEVEAEPPKKSWWEKGLDFVNNISDFMDAAEPWLDLAEELFLMKPDSRKLVNIASADTMKRVFDLTPVSLSFQPEANVQTDVKARIVDGQLTALDRTPLMTTETNASSGQLTAGFAVERSYNALITLTGDQRGAVLTAPVASGQKTGEVVQPETFYDAASDTTFMRVPLYSGNWKLATNGSSRIRVYELLFASQSLTPGALAALWVQATERTVTSLTKVERGAYVLKVGASQGEVIVYKPDGRPYGLQTAQNQPDWNAYRDTNGNLYAKLDAVEAGTWIVSAGASPTAALNIVPSQTTIGDVVQWVQAQAYPTVFPMSPTDNGQAIVEIYGADAQTKLYAPSGELYTLQLNPNQPGMNAIYDEAQQKLTILLNEADLNGQWKAVGSGFTSVVAYKSSKKFKSIKPLLMEGRFSKYFELPENGNYMLAVSGGDANTVITAPDGSPYTLNFDAPNGNAYVQPAADRMPSASAGGDPLQQTQIDTPSPAQDGKDMLYVSLLDAPAGKWKIQNAKKIDLQIQKLIPLPAIKASVSPVSGAENRIQATWSMENAAPDAEVTIMLTDSADQSIGEAIAEGQPASGSATIDIPASTMPGTYYLSVAGASAGKAPVYSIAEGTVEVTAPYTLHAPERLEAVSTGNGEVSLRFASIPGSVTAYRVWVGGGASGQAAAPIMDFTPQPGEWQYAAVSGLSAGASYTFAASAIGQEQGRIVLSPRSASMTSELPVPQPAVLTVSLDAGSRAVSERTYTALDGNEETLLLTAAEQAFLKVTANQSATLALSVNGQRLGSQQVPAGGTYAFALHDLLNVSVLKEREYSLLIEAVNERGDRSMAYRKLFVDRTGPMLIVSGGNDAQGKPIALNGTITNDSKIYLTGQTDAGAKLVINGINVPLDDNGRFVYYAPLDWATQADRNQLKITASDGIGNKTEYGFEVLRDGAGTTSAYPGDLAALTTGNAKMNTPYVFGTTSYQALANSDKVRVYAVPMVASSAVTVDGQALSEGGYADVEVPAAGRTVQIRVHPDNAADKLYTLKIDGSLSSVAVLQTLKLNNATASQTGEEIAAPAFTGTEQSYTVYVGNSVDSVTLTPGALKTGSGIKVKGQAVQNGQASQSIQLQVGENQIPVAVTSPDSTETRSYQVAVWREASSNARLQQLGLAADGAELVSAFDPATLNYQAFVPYATEAFTLLPVAEQSDATIRIDGRAVTNGSALSIPFTKDKQTFAIEVSAQDGSTVLTYTVSLLRKQPSPAQPPLLASLQVDTILDSAFNPYKLKYGTTQTTTSSKTTVTAIANDPQAAVTVGGVSIKGGGSFMPDLDVGDNTVIVRVESANLTASQTYSVDVKRVRPGSKKPETGNVRQTTISGSSGGWTDQTSIVRSVAEGGRIIDTVQLDAEKVRAILEKAVQNKDSVARIYVTDVPDAPADERIVSLSADSVSLLADGGMSLQIVMPDAQITLPAASLQQLGKDGKDAYFRVVPIRDNAERSEVASRVQAAELVRNAAGGQSVAVIGQPLKIETNYSGYTTEVMFPLNNLTLPENEAAAKQILSELAVYIEHSDGDKALSQGEIRYDAEGKLAGIAIQIDKFSTFTVIQKHGADVLKVLEPYLSGYPDGTFRPSQAITRAELAMILDRIGVRSSASETASSQAASFPDAAAGHWAAEAIARVQRSGLMLGDNNGLFRPEDAVTRGELASIVARLLSAAVTGQALTGGGEYSDAQGHWASEAIKQASQAGILEGYPDGTFQPENRLNRAEAVKVLNRLFERPAAAVKSPSWPDVPQDHWAIREIESASGTVKLLPDGSVYVVPNH</sequence>